<keyword evidence="2" id="KW-0808">Transferase</keyword>
<feature type="domain" description="Polymerase beta nucleotidyltransferase" evidence="1">
    <location>
        <begin position="13"/>
        <end position="99"/>
    </location>
</feature>
<dbReference type="Gene3D" id="3.30.460.10">
    <property type="entry name" value="Beta Polymerase, domain 2"/>
    <property type="match status" value="1"/>
</dbReference>
<dbReference type="AlphaFoldDB" id="A0A7G6E498"/>
<accession>A0A7G6E498</accession>
<reference evidence="2 3" key="1">
    <citation type="journal article" date="2019" name="Front. Microbiol.">
        <title>Thermoanaerosceptrum fracticalcis gen. nov. sp. nov., a Novel Fumarate-Fermenting Microorganism From a Deep Fractured Carbonate Aquifer of the US Great Basin.</title>
        <authorList>
            <person name="Hamilton-Brehm S.D."/>
            <person name="Stewart L.E."/>
            <person name="Zavarin M."/>
            <person name="Caldwell M."/>
            <person name="Lawson P.A."/>
            <person name="Onstott T.C."/>
            <person name="Grzymski J."/>
            <person name="Neveux I."/>
            <person name="Lollar B.S."/>
            <person name="Russell C.E."/>
            <person name="Moser D.P."/>
        </authorList>
    </citation>
    <scope>NUCLEOTIDE SEQUENCE [LARGE SCALE GENOMIC DNA]</scope>
    <source>
        <strain evidence="2 3">DRI-13</strain>
    </source>
</reference>
<evidence type="ECO:0000313" key="2">
    <source>
        <dbReference type="EMBL" id="QNB46902.1"/>
    </source>
</evidence>
<dbReference type="SUPFAM" id="SSF81301">
    <property type="entry name" value="Nucleotidyltransferase"/>
    <property type="match status" value="1"/>
</dbReference>
<protein>
    <submittedName>
        <fullName evidence="2">Nucleotidyltransferase domain-containing protein</fullName>
    </submittedName>
</protein>
<evidence type="ECO:0000259" key="1">
    <source>
        <dbReference type="Pfam" id="PF18765"/>
    </source>
</evidence>
<keyword evidence="3" id="KW-1185">Reference proteome</keyword>
<evidence type="ECO:0000313" key="3">
    <source>
        <dbReference type="Proteomes" id="UP000515847"/>
    </source>
</evidence>
<dbReference type="Pfam" id="PF18765">
    <property type="entry name" value="Polbeta"/>
    <property type="match status" value="1"/>
</dbReference>
<name>A0A7G6E498_THEFR</name>
<dbReference type="InterPro" id="IPR043519">
    <property type="entry name" value="NT_sf"/>
</dbReference>
<dbReference type="GO" id="GO:0016740">
    <property type="term" value="F:transferase activity"/>
    <property type="evidence" value="ECO:0007669"/>
    <property type="project" value="UniProtKB-KW"/>
</dbReference>
<dbReference type="EMBL" id="CP045798">
    <property type="protein sequence ID" value="QNB46902.1"/>
    <property type="molecule type" value="Genomic_DNA"/>
</dbReference>
<proteinExistence type="predicted"/>
<dbReference type="RefSeq" id="WP_081908020.1">
    <property type="nucleotide sequence ID" value="NZ_CP045798.1"/>
</dbReference>
<gene>
    <name evidence="2" type="ORF">BR63_11620</name>
</gene>
<organism evidence="2 3">
    <name type="scientific">Thermanaerosceptrum fracticalcis</name>
    <dbReference type="NCBI Taxonomy" id="1712410"/>
    <lineage>
        <taxon>Bacteria</taxon>
        <taxon>Bacillati</taxon>
        <taxon>Bacillota</taxon>
        <taxon>Clostridia</taxon>
        <taxon>Eubacteriales</taxon>
        <taxon>Peptococcaceae</taxon>
        <taxon>Thermanaerosceptrum</taxon>
    </lineage>
</organism>
<dbReference type="OrthoDB" id="9803106at2"/>
<dbReference type="Proteomes" id="UP000515847">
    <property type="component" value="Chromosome"/>
</dbReference>
<dbReference type="InterPro" id="IPR041633">
    <property type="entry name" value="Polbeta"/>
</dbReference>
<dbReference type="KEGG" id="tfr:BR63_11620"/>
<sequence>MRFGISQESFNLIMHTLSLWPEIEKAAVFGSRAMGNYKRGSDVDIVLYGSNITTDIIDALSVMLNEKLPLPYYFDIIHYESLKNASLKEHIDIYGRLFYGPQ</sequence>
<dbReference type="CDD" id="cd05403">
    <property type="entry name" value="NT_KNTase_like"/>
    <property type="match status" value="1"/>
</dbReference>